<comment type="caution">
    <text evidence="1">The sequence shown here is derived from an EMBL/GenBank/DDBJ whole genome shotgun (WGS) entry which is preliminary data.</text>
</comment>
<gene>
    <name evidence="1" type="ORF">ICC18_03740</name>
</gene>
<protein>
    <submittedName>
        <fullName evidence="1">Uncharacterized protein</fullName>
    </submittedName>
</protein>
<organism evidence="1 2">
    <name type="scientific">Paenibacillus sedimenti</name>
    <dbReference type="NCBI Taxonomy" id="2770274"/>
    <lineage>
        <taxon>Bacteria</taxon>
        <taxon>Bacillati</taxon>
        <taxon>Bacillota</taxon>
        <taxon>Bacilli</taxon>
        <taxon>Bacillales</taxon>
        <taxon>Paenibacillaceae</taxon>
        <taxon>Paenibacillus</taxon>
    </lineage>
</organism>
<reference evidence="1" key="1">
    <citation type="submission" date="2020-09" db="EMBL/GenBank/DDBJ databases">
        <title>Draft Genome Sequence of Paenibacillus sp. WST5.</title>
        <authorList>
            <person name="Bao Z."/>
        </authorList>
    </citation>
    <scope>NUCLEOTIDE SEQUENCE</scope>
    <source>
        <strain evidence="1">WST5</strain>
    </source>
</reference>
<evidence type="ECO:0000313" key="2">
    <source>
        <dbReference type="Proteomes" id="UP000650466"/>
    </source>
</evidence>
<dbReference type="EMBL" id="JACVVD010000001">
    <property type="protein sequence ID" value="MBD0379237.1"/>
    <property type="molecule type" value="Genomic_DNA"/>
</dbReference>
<dbReference type="Proteomes" id="UP000650466">
    <property type="component" value="Unassembled WGS sequence"/>
</dbReference>
<sequence length="52" mass="5693">MDNETREGIENLERTVEAADLLPAPEGARGYVDIIGDEKLTSFGNQPSKSEE</sequence>
<accession>A0A926KL15</accession>
<evidence type="ECO:0000313" key="1">
    <source>
        <dbReference type="EMBL" id="MBD0379237.1"/>
    </source>
</evidence>
<dbReference type="AlphaFoldDB" id="A0A926KL15"/>
<name>A0A926KL15_9BACL</name>
<proteinExistence type="predicted"/>
<dbReference type="RefSeq" id="WP_188173010.1">
    <property type="nucleotide sequence ID" value="NZ_JACVVD010000001.1"/>
</dbReference>
<keyword evidence="2" id="KW-1185">Reference proteome</keyword>